<feature type="non-terminal residue" evidence="2">
    <location>
        <position position="1"/>
    </location>
</feature>
<dbReference type="SMART" id="SM00028">
    <property type="entry name" value="TPR"/>
    <property type="match status" value="2"/>
</dbReference>
<gene>
    <name evidence="2" type="ORF">F4162_02650</name>
</gene>
<keyword evidence="1" id="KW-0802">TPR repeat</keyword>
<dbReference type="Gene3D" id="1.25.40.10">
    <property type="entry name" value="Tetratricopeptide repeat domain"/>
    <property type="match status" value="1"/>
</dbReference>
<organism evidence="2">
    <name type="scientific">Synechococcus sp. SB0676_bin_10</name>
    <dbReference type="NCBI Taxonomy" id="2604869"/>
    <lineage>
        <taxon>Bacteria</taxon>
        <taxon>Bacillati</taxon>
        <taxon>Cyanobacteriota</taxon>
        <taxon>Cyanophyceae</taxon>
        <taxon>Synechococcales</taxon>
        <taxon>Synechococcaceae</taxon>
        <taxon>Synechococcus</taxon>
    </lineage>
</organism>
<feature type="repeat" description="TPR" evidence="1">
    <location>
        <begin position="26"/>
        <end position="59"/>
    </location>
</feature>
<evidence type="ECO:0000256" key="1">
    <source>
        <dbReference type="PROSITE-ProRule" id="PRU00339"/>
    </source>
</evidence>
<protein>
    <submittedName>
        <fullName evidence="2">Tetratricopeptide repeat protein</fullName>
    </submittedName>
</protein>
<reference evidence="2" key="1">
    <citation type="submission" date="2019-09" db="EMBL/GenBank/DDBJ databases">
        <title>Characterisation of the sponge microbiome using genome-centric metagenomics.</title>
        <authorList>
            <person name="Engelberts J.P."/>
            <person name="Robbins S.J."/>
            <person name="De Goeij J.M."/>
            <person name="Aranda M."/>
            <person name="Bell S.C."/>
            <person name="Webster N.S."/>
        </authorList>
    </citation>
    <scope>NUCLEOTIDE SEQUENCE</scope>
    <source>
        <strain evidence="2">SB0676_bin_10</strain>
    </source>
</reference>
<dbReference type="Pfam" id="PF14559">
    <property type="entry name" value="TPR_19"/>
    <property type="match status" value="1"/>
</dbReference>
<dbReference type="AlphaFoldDB" id="A0A6B1F4I4"/>
<dbReference type="InterPro" id="IPR011990">
    <property type="entry name" value="TPR-like_helical_dom_sf"/>
</dbReference>
<proteinExistence type="predicted"/>
<dbReference type="SUPFAM" id="SSF53756">
    <property type="entry name" value="UDP-Glycosyltransferase/glycogen phosphorylase"/>
    <property type="match status" value="1"/>
</dbReference>
<evidence type="ECO:0000313" key="2">
    <source>
        <dbReference type="EMBL" id="MYG37911.1"/>
    </source>
</evidence>
<accession>A0A6B1F4I4</accession>
<dbReference type="Gene3D" id="3.40.50.2000">
    <property type="entry name" value="Glycogen Phosphorylase B"/>
    <property type="match status" value="1"/>
</dbReference>
<comment type="caution">
    <text evidence="2">The sequence shown here is derived from an EMBL/GenBank/DDBJ whole genome shotgun (WGS) entry which is preliminary data.</text>
</comment>
<dbReference type="SUPFAM" id="SSF48452">
    <property type="entry name" value="TPR-like"/>
    <property type="match status" value="1"/>
</dbReference>
<dbReference type="PROSITE" id="PS50005">
    <property type="entry name" value="TPR"/>
    <property type="match status" value="1"/>
</dbReference>
<dbReference type="PANTHER" id="PTHR44809:SF1">
    <property type="entry name" value="PROTEIN O-MANNOSYL-TRANSFERASE TMTC1"/>
    <property type="match status" value="1"/>
</dbReference>
<sequence length="384" mass="44169">ALRQLGKPQEGIAYYKKALAIDPDSPRSLANLGVALILSGELQEASNTCRKAISLRPDYIPAHWSLSFSLLSSGDYENGWKEYEWRFRVEDTLHAHLPQLKKWNGSSHCSRDNLVLVSEQGFGDIMQFMRYILYLRKRGMIVAFCTRTKLHGLIQSSGITSEIYSPEEVHQLTTREWLPLLSLPMHLKVRPDNPLIQEPYIKAPAERILYWKQKLSSEKRPIIGINWQGNASTEIHMLRGRSLPLETFTPLTENIDASFLSLQKGDGSEQLTDCKFLDRFVDCQEEINQTWDFVENAAIIMNCDLIITMDTSVAHLAGGLGKTTWLLLHKPCDWRWGMEGDTTFWYPSMRLFRQRERGNWQEVMDRVAMALQGAYSQRFIQAAR</sequence>
<dbReference type="InterPro" id="IPR052943">
    <property type="entry name" value="TMTC_O-mannosyl-trnsfr"/>
</dbReference>
<name>A0A6B1F4I4_9SYNE</name>
<dbReference type="EMBL" id="VYDO01000095">
    <property type="protein sequence ID" value="MYG37911.1"/>
    <property type="molecule type" value="Genomic_DNA"/>
</dbReference>
<dbReference type="InterPro" id="IPR019734">
    <property type="entry name" value="TPR_rpt"/>
</dbReference>
<dbReference type="PANTHER" id="PTHR44809">
    <property type="match status" value="1"/>
</dbReference>